<dbReference type="CDD" id="cd06579">
    <property type="entry name" value="TM_PBP1_transp_AraH_like"/>
    <property type="match status" value="1"/>
</dbReference>
<proteinExistence type="inferred from homology"/>
<evidence type="ECO:0000256" key="2">
    <source>
        <dbReference type="ARBA" id="ARBA00007942"/>
    </source>
</evidence>
<dbReference type="Pfam" id="PF02653">
    <property type="entry name" value="BPD_transp_2"/>
    <property type="match status" value="1"/>
</dbReference>
<dbReference type="OrthoDB" id="7947581at2"/>
<feature type="transmembrane region" description="Helical" evidence="9">
    <location>
        <begin position="67"/>
        <end position="87"/>
    </location>
</feature>
<dbReference type="EMBL" id="PDET01000032">
    <property type="protein sequence ID" value="PRD12478.1"/>
    <property type="molecule type" value="Genomic_DNA"/>
</dbReference>
<reference evidence="10 11" key="1">
    <citation type="submission" date="2017-10" db="EMBL/GenBank/DDBJ databases">
        <title>Draft genome of two endophytic bacteria isolated from 'guarana' Paullinia cupana (Mart.) Ducke.</title>
        <authorList>
            <person name="Siqueira K.A."/>
            <person name="Liotti R.G."/>
            <person name="Mendes T.A."/>
            <person name="Soares M.A."/>
        </authorList>
    </citation>
    <scope>NUCLEOTIDE SEQUENCE [LARGE SCALE GENOMIC DNA]</scope>
    <source>
        <strain evidence="10 11">342</strain>
    </source>
</reference>
<evidence type="ECO:0000256" key="7">
    <source>
        <dbReference type="ARBA" id="ARBA00022989"/>
    </source>
</evidence>
<accession>A0A2S9I3U8</accession>
<gene>
    <name evidence="10" type="ORF">CQW29_26290</name>
</gene>
<evidence type="ECO:0000256" key="5">
    <source>
        <dbReference type="ARBA" id="ARBA00022519"/>
    </source>
</evidence>
<keyword evidence="4" id="KW-1003">Cell membrane</keyword>
<feature type="transmembrane region" description="Helical" evidence="9">
    <location>
        <begin position="223"/>
        <end position="242"/>
    </location>
</feature>
<feature type="transmembrane region" description="Helical" evidence="9">
    <location>
        <begin position="278"/>
        <end position="299"/>
    </location>
</feature>
<dbReference type="GO" id="GO:0022857">
    <property type="term" value="F:transmembrane transporter activity"/>
    <property type="evidence" value="ECO:0007669"/>
    <property type="project" value="InterPro"/>
</dbReference>
<keyword evidence="8 9" id="KW-0472">Membrane</keyword>
<evidence type="ECO:0000313" key="11">
    <source>
        <dbReference type="Proteomes" id="UP000239181"/>
    </source>
</evidence>
<dbReference type="RefSeq" id="WP_105595709.1">
    <property type="nucleotide sequence ID" value="NZ_PDET01000032.1"/>
</dbReference>
<feature type="transmembrane region" description="Helical" evidence="9">
    <location>
        <begin position="99"/>
        <end position="125"/>
    </location>
</feature>
<evidence type="ECO:0000256" key="6">
    <source>
        <dbReference type="ARBA" id="ARBA00022692"/>
    </source>
</evidence>
<evidence type="ECO:0000256" key="3">
    <source>
        <dbReference type="ARBA" id="ARBA00022448"/>
    </source>
</evidence>
<keyword evidence="3" id="KW-0813">Transport</keyword>
<keyword evidence="7 9" id="KW-1133">Transmembrane helix</keyword>
<feature type="transmembrane region" description="Helical" evidence="9">
    <location>
        <begin position="170"/>
        <end position="193"/>
    </location>
</feature>
<keyword evidence="11" id="KW-1185">Reference proteome</keyword>
<dbReference type="Proteomes" id="UP000239181">
    <property type="component" value="Unassembled WGS sequence"/>
</dbReference>
<feature type="transmembrane region" description="Helical" evidence="9">
    <location>
        <begin position="305"/>
        <end position="321"/>
    </location>
</feature>
<evidence type="ECO:0000313" key="10">
    <source>
        <dbReference type="EMBL" id="PRD12478.1"/>
    </source>
</evidence>
<dbReference type="InterPro" id="IPR001851">
    <property type="entry name" value="ABC_transp_permease"/>
</dbReference>
<dbReference type="PANTHER" id="PTHR32196">
    <property type="entry name" value="ABC TRANSPORTER PERMEASE PROTEIN YPHD-RELATED-RELATED"/>
    <property type="match status" value="1"/>
</dbReference>
<evidence type="ECO:0000256" key="9">
    <source>
        <dbReference type="SAM" id="Phobius"/>
    </source>
</evidence>
<protein>
    <submittedName>
        <fullName evidence="10">Sugar ABC transporter permease</fullName>
    </submittedName>
</protein>
<dbReference type="GO" id="GO:0005886">
    <property type="term" value="C:plasma membrane"/>
    <property type="evidence" value="ECO:0007669"/>
    <property type="project" value="UniProtKB-SubCell"/>
</dbReference>
<name>A0A2S9I3U8_9GAMM</name>
<comment type="caution">
    <text evidence="10">The sequence shown here is derived from an EMBL/GenBank/DDBJ whole genome shotgun (WGS) entry which is preliminary data.</text>
</comment>
<dbReference type="AlphaFoldDB" id="A0A2S9I3U8"/>
<evidence type="ECO:0000256" key="4">
    <source>
        <dbReference type="ARBA" id="ARBA00022475"/>
    </source>
</evidence>
<dbReference type="PANTHER" id="PTHR32196:SF21">
    <property type="entry name" value="ABC TRANSPORTER PERMEASE PROTEIN YPHD-RELATED"/>
    <property type="match status" value="1"/>
</dbReference>
<feature type="transmembrane region" description="Helical" evidence="9">
    <location>
        <begin position="132"/>
        <end position="150"/>
    </location>
</feature>
<evidence type="ECO:0000256" key="1">
    <source>
        <dbReference type="ARBA" id="ARBA00004429"/>
    </source>
</evidence>
<evidence type="ECO:0000256" key="8">
    <source>
        <dbReference type="ARBA" id="ARBA00023136"/>
    </source>
</evidence>
<keyword evidence="6 9" id="KW-0812">Transmembrane</keyword>
<organism evidence="10 11">
    <name type="scientific">Pantoea coffeiphila</name>
    <dbReference type="NCBI Taxonomy" id="1465635"/>
    <lineage>
        <taxon>Bacteria</taxon>
        <taxon>Pseudomonadati</taxon>
        <taxon>Pseudomonadota</taxon>
        <taxon>Gammaproteobacteria</taxon>
        <taxon>Enterobacterales</taxon>
        <taxon>Erwiniaceae</taxon>
        <taxon>Pantoea</taxon>
    </lineage>
</organism>
<comment type="subcellular location">
    <subcellularLocation>
        <location evidence="1">Cell inner membrane</location>
        <topology evidence="1">Multi-pass membrane protein</topology>
    </subcellularLocation>
</comment>
<keyword evidence="5" id="KW-0997">Cell inner membrane</keyword>
<feature type="transmembrane region" description="Helical" evidence="9">
    <location>
        <begin position="254"/>
        <end position="271"/>
    </location>
</feature>
<comment type="similarity">
    <text evidence="2">Belongs to the binding-protein-dependent transport system permease family. AraH/RbsC subfamily.</text>
</comment>
<sequence length="348" mass="37289">MKNKPFLPLDGTSTGLLAICLIATVAFSLAMPGRFLTENTFLSIAFQLPELGLLTFAMFVPMLSGGLNLSIIGTANLTSLFMAWLLIHYVPVDASVGVQLMWLVLALLGAAVIAVLIGVLTGLMISRVGAHPILVTLGSMTIISGIGVYLTKGAALSGMPPIVRSMGSEVVWGVPVPLIIFIVATVFLALLLGRTRLGKNIYMCGSNINATWFSGIRTDRIMMAIYAISSLLCVLAGLIMMARFNSARMGYGDSYLLLTVLAIVLGGTDPFGGVGKVIHVFCALLVLQVIATGLSLSGVSLHFNLAVWGITLIFALAFKFFKNKWQAQRAMKLNRKKHQQLLATRGER</sequence>